<comment type="caution">
    <text evidence="2">The sequence shown here is derived from an EMBL/GenBank/DDBJ whole genome shotgun (WGS) entry which is preliminary data.</text>
</comment>
<accession>A0ABW2S3P4</accession>
<name>A0ABW2S3P4_9NOCA</name>
<evidence type="ECO:0000256" key="1">
    <source>
        <dbReference type="SAM" id="MobiDB-lite"/>
    </source>
</evidence>
<dbReference type="EMBL" id="JBHTCS010000028">
    <property type="protein sequence ID" value="MFC7450654.1"/>
    <property type="molecule type" value="Genomic_DNA"/>
</dbReference>
<feature type="region of interest" description="Disordered" evidence="1">
    <location>
        <begin position="1"/>
        <end position="41"/>
    </location>
</feature>
<keyword evidence="3" id="KW-1185">Reference proteome</keyword>
<dbReference type="Proteomes" id="UP001596484">
    <property type="component" value="Unassembled WGS sequence"/>
</dbReference>
<evidence type="ECO:0000313" key="3">
    <source>
        <dbReference type="Proteomes" id="UP001596484"/>
    </source>
</evidence>
<reference evidence="3" key="1">
    <citation type="journal article" date="2019" name="Int. J. Syst. Evol. Microbiol.">
        <title>The Global Catalogue of Microorganisms (GCM) 10K type strain sequencing project: providing services to taxonomists for standard genome sequencing and annotation.</title>
        <authorList>
            <consortium name="The Broad Institute Genomics Platform"/>
            <consortium name="The Broad Institute Genome Sequencing Center for Infectious Disease"/>
            <person name="Wu L."/>
            <person name="Ma J."/>
        </authorList>
    </citation>
    <scope>NUCLEOTIDE SEQUENCE [LARGE SCALE GENOMIC DNA]</scope>
    <source>
        <strain evidence="3">ICMP 19430</strain>
    </source>
</reference>
<proteinExistence type="predicted"/>
<protein>
    <submittedName>
        <fullName evidence="2">Uncharacterized protein</fullName>
    </submittedName>
</protein>
<gene>
    <name evidence="2" type="ORF">ACFQS9_22395</name>
</gene>
<dbReference type="RefSeq" id="WP_378408758.1">
    <property type="nucleotide sequence ID" value="NZ_JBHTCS010000028.1"/>
</dbReference>
<feature type="compositionally biased region" description="Basic residues" evidence="1">
    <location>
        <begin position="1"/>
        <end position="10"/>
    </location>
</feature>
<organism evidence="2 3">
    <name type="scientific">Rhodococcus daqingensis</name>
    <dbReference type="NCBI Taxonomy" id="2479363"/>
    <lineage>
        <taxon>Bacteria</taxon>
        <taxon>Bacillati</taxon>
        <taxon>Actinomycetota</taxon>
        <taxon>Actinomycetes</taxon>
        <taxon>Mycobacteriales</taxon>
        <taxon>Nocardiaceae</taxon>
        <taxon>Rhodococcus</taxon>
    </lineage>
</organism>
<evidence type="ECO:0000313" key="2">
    <source>
        <dbReference type="EMBL" id="MFC7450654.1"/>
    </source>
</evidence>
<sequence length="314" mass="35011">MGKKPGRKNQNRPARPARPPKRQRATLPELHPDVAQAPQRKGTVRVRAIAHEDSVLPVPLKFPPPLAELATNKQAFDYNWQLMTYAFELEDPLDIPPLPSPLDPAEQRKLARFIEVSEKVAQYSVVSSKGGLKVDFSNGDMSVESVTADDEALVGFSVRFRQLHDSDSGDPCFGVVQGILMKAAKNATDERAAERMEILTKWSRARGQLLNHPLKNIVATKVLTAGNCPNPSEFANYRDVDPQKIISLFNYGEKIHHGKHADEFGELEKDQFKHDYAEHEFITSMLGLVHLYFGYSLLIRAAAGFACVREGQSA</sequence>